<organism evidence="3 4">
    <name type="scientific">Stylosanthes scabra</name>
    <dbReference type="NCBI Taxonomy" id="79078"/>
    <lineage>
        <taxon>Eukaryota</taxon>
        <taxon>Viridiplantae</taxon>
        <taxon>Streptophyta</taxon>
        <taxon>Embryophyta</taxon>
        <taxon>Tracheophyta</taxon>
        <taxon>Spermatophyta</taxon>
        <taxon>Magnoliopsida</taxon>
        <taxon>eudicotyledons</taxon>
        <taxon>Gunneridae</taxon>
        <taxon>Pentapetalae</taxon>
        <taxon>rosids</taxon>
        <taxon>fabids</taxon>
        <taxon>Fabales</taxon>
        <taxon>Fabaceae</taxon>
        <taxon>Papilionoideae</taxon>
        <taxon>50 kb inversion clade</taxon>
        <taxon>dalbergioids sensu lato</taxon>
        <taxon>Dalbergieae</taxon>
        <taxon>Pterocarpus clade</taxon>
        <taxon>Stylosanthes</taxon>
    </lineage>
</organism>
<feature type="signal peptide" evidence="2">
    <location>
        <begin position="1"/>
        <end position="18"/>
    </location>
</feature>
<evidence type="ECO:0000313" key="3">
    <source>
        <dbReference type="EMBL" id="MED6158801.1"/>
    </source>
</evidence>
<reference evidence="3 4" key="1">
    <citation type="journal article" date="2023" name="Plants (Basel)">
        <title>Bridging the Gap: Combining Genomics and Transcriptomics Approaches to Understand Stylosanthes scabra, an Orphan Legume from the Brazilian Caatinga.</title>
        <authorList>
            <person name="Ferreira-Neto J.R.C."/>
            <person name="da Silva M.D."/>
            <person name="Binneck E."/>
            <person name="de Melo N.F."/>
            <person name="da Silva R.H."/>
            <person name="de Melo A.L.T.M."/>
            <person name="Pandolfi V."/>
            <person name="Bustamante F.O."/>
            <person name="Brasileiro-Vidal A.C."/>
            <person name="Benko-Iseppon A.M."/>
        </authorList>
    </citation>
    <scope>NUCLEOTIDE SEQUENCE [LARGE SCALE GENOMIC DNA]</scope>
    <source>
        <tissue evidence="3">Leaves</tissue>
    </source>
</reference>
<proteinExistence type="predicted"/>
<evidence type="ECO:0000313" key="4">
    <source>
        <dbReference type="Proteomes" id="UP001341840"/>
    </source>
</evidence>
<feature type="chain" id="PRO_5045451838" evidence="2">
    <location>
        <begin position="19"/>
        <end position="91"/>
    </location>
</feature>
<feature type="region of interest" description="Disordered" evidence="1">
    <location>
        <begin position="18"/>
        <end position="41"/>
    </location>
</feature>
<keyword evidence="2" id="KW-0732">Signal</keyword>
<accession>A0ABU6UF72</accession>
<keyword evidence="4" id="KW-1185">Reference proteome</keyword>
<evidence type="ECO:0000256" key="2">
    <source>
        <dbReference type="SAM" id="SignalP"/>
    </source>
</evidence>
<gene>
    <name evidence="3" type="ORF">PIB30_036107</name>
</gene>
<feature type="compositionally biased region" description="Basic and acidic residues" evidence="1">
    <location>
        <begin position="31"/>
        <end position="41"/>
    </location>
</feature>
<sequence>MVLMVLVVSVTRPSLVSSRVLPSPPPSVTTKMEKKANSVMKEKVQTVVDGSIRNRALIEGQYHTMSSGPSRRGSARIDYRGYAEHMKTRTK</sequence>
<comment type="caution">
    <text evidence="3">The sequence shown here is derived from an EMBL/GenBank/DDBJ whole genome shotgun (WGS) entry which is preliminary data.</text>
</comment>
<dbReference type="Proteomes" id="UP001341840">
    <property type="component" value="Unassembled WGS sequence"/>
</dbReference>
<evidence type="ECO:0000256" key="1">
    <source>
        <dbReference type="SAM" id="MobiDB-lite"/>
    </source>
</evidence>
<dbReference type="EMBL" id="JASCZI010121004">
    <property type="protein sequence ID" value="MED6158801.1"/>
    <property type="molecule type" value="Genomic_DNA"/>
</dbReference>
<protein>
    <submittedName>
        <fullName evidence="3">Uncharacterized protein</fullName>
    </submittedName>
</protein>
<name>A0ABU6UF72_9FABA</name>